<dbReference type="VEuPathDB" id="CryptoDB:Cvel_7359"/>
<proteinExistence type="predicted"/>
<protein>
    <submittedName>
        <fullName evidence="2">Uncharacterized protein</fullName>
    </submittedName>
</protein>
<evidence type="ECO:0000313" key="2">
    <source>
        <dbReference type="EMBL" id="CEM44985.1"/>
    </source>
</evidence>
<feature type="compositionally biased region" description="Basic and acidic residues" evidence="1">
    <location>
        <begin position="111"/>
        <end position="124"/>
    </location>
</feature>
<reference evidence="2" key="1">
    <citation type="submission" date="2014-11" db="EMBL/GenBank/DDBJ databases">
        <authorList>
            <person name="Otto D Thomas"/>
            <person name="Naeem Raeece"/>
        </authorList>
    </citation>
    <scope>NUCLEOTIDE SEQUENCE</scope>
</reference>
<dbReference type="AlphaFoldDB" id="A0A0G4HLL3"/>
<feature type="region of interest" description="Disordered" evidence="1">
    <location>
        <begin position="88"/>
        <end position="124"/>
    </location>
</feature>
<accession>A0A0G4HLL3</accession>
<gene>
    <name evidence="2" type="ORF">Cvel_7359</name>
</gene>
<dbReference type="EMBL" id="CDMZ01003067">
    <property type="protein sequence ID" value="CEM44985.1"/>
    <property type="molecule type" value="Genomic_DNA"/>
</dbReference>
<sequence length="274" mass="31015">MTNKKLVLGILRGRRDDDFLFHGMFNPLQASDEAAEWESLFEFKWQCTMDLDIWPLPEREETRLEGSKDKIWKQANFSHMGCCSVGTSRRTDAGRQPHKQCKQLDPEEQSEERKKKAREKEMMEQEVGETKILEEMKKEGHDILSFFSDLSNLLNSEYSRAFGASVGVFLRTMLFQACKDGRILEAAITATIPSGLHFLSCLSSVSPLDAAAFVYEKSFQRAFSMYDYVHAGGGGAQMPGELYVHHNEGGRLNALAVAFITSEKHKTALTVCQR</sequence>
<organism evidence="2">
    <name type="scientific">Chromera velia CCMP2878</name>
    <dbReference type="NCBI Taxonomy" id="1169474"/>
    <lineage>
        <taxon>Eukaryota</taxon>
        <taxon>Sar</taxon>
        <taxon>Alveolata</taxon>
        <taxon>Colpodellida</taxon>
        <taxon>Chromeraceae</taxon>
        <taxon>Chromera</taxon>
    </lineage>
</organism>
<name>A0A0G4HLL3_9ALVE</name>
<evidence type="ECO:0000256" key="1">
    <source>
        <dbReference type="SAM" id="MobiDB-lite"/>
    </source>
</evidence>